<dbReference type="GO" id="GO:0005544">
    <property type="term" value="F:calcium-dependent phospholipid binding"/>
    <property type="evidence" value="ECO:0007669"/>
    <property type="project" value="TreeGrafter"/>
</dbReference>
<dbReference type="PANTHER" id="PTHR10024:SF348">
    <property type="entry name" value="SYNAPTOTAGMIN-17"/>
    <property type="match status" value="1"/>
</dbReference>
<evidence type="ECO:0000313" key="3">
    <source>
        <dbReference type="Proteomes" id="UP000593567"/>
    </source>
</evidence>
<dbReference type="AlphaFoldDB" id="A0A7J7J521"/>
<dbReference type="Proteomes" id="UP000593567">
    <property type="component" value="Unassembled WGS sequence"/>
</dbReference>
<comment type="caution">
    <text evidence="2">The sequence shown here is derived from an EMBL/GenBank/DDBJ whole genome shotgun (WGS) entry which is preliminary data.</text>
</comment>
<dbReference type="GO" id="GO:0001786">
    <property type="term" value="F:phosphatidylserine binding"/>
    <property type="evidence" value="ECO:0007669"/>
    <property type="project" value="TreeGrafter"/>
</dbReference>
<dbReference type="GO" id="GO:0070382">
    <property type="term" value="C:exocytic vesicle"/>
    <property type="evidence" value="ECO:0007669"/>
    <property type="project" value="TreeGrafter"/>
</dbReference>
<dbReference type="GO" id="GO:0000149">
    <property type="term" value="F:SNARE binding"/>
    <property type="evidence" value="ECO:0007669"/>
    <property type="project" value="TreeGrafter"/>
</dbReference>
<gene>
    <name evidence="2" type="ORF">EB796_020460</name>
</gene>
<name>A0A7J7J521_BUGNE</name>
<dbReference type="EMBL" id="VXIV02003088">
    <property type="protein sequence ID" value="KAF6021232.1"/>
    <property type="molecule type" value="Genomic_DNA"/>
</dbReference>
<dbReference type="OrthoDB" id="67700at2759"/>
<feature type="domain" description="C2" evidence="1">
    <location>
        <begin position="265"/>
        <end position="404"/>
    </location>
</feature>
<dbReference type="SUPFAM" id="SSF49562">
    <property type="entry name" value="C2 domain (Calcium/lipid-binding domain, CaLB)"/>
    <property type="match status" value="2"/>
</dbReference>
<dbReference type="Gene3D" id="2.60.40.150">
    <property type="entry name" value="C2 domain"/>
    <property type="match status" value="1"/>
</dbReference>
<dbReference type="GO" id="GO:0005886">
    <property type="term" value="C:plasma membrane"/>
    <property type="evidence" value="ECO:0007669"/>
    <property type="project" value="TreeGrafter"/>
</dbReference>
<evidence type="ECO:0000259" key="1">
    <source>
        <dbReference type="PROSITE" id="PS50004"/>
    </source>
</evidence>
<dbReference type="PANTHER" id="PTHR10024">
    <property type="entry name" value="SYNAPTOTAGMIN"/>
    <property type="match status" value="1"/>
</dbReference>
<dbReference type="PROSITE" id="PS50004">
    <property type="entry name" value="C2"/>
    <property type="match status" value="1"/>
</dbReference>
<reference evidence="2" key="1">
    <citation type="submission" date="2020-06" db="EMBL/GenBank/DDBJ databases">
        <title>Draft genome of Bugula neritina, a colonial animal packing powerful symbionts and potential medicines.</title>
        <authorList>
            <person name="Rayko M."/>
        </authorList>
    </citation>
    <scope>NUCLEOTIDE SEQUENCE [LARGE SCALE GENOMIC DNA]</scope>
    <source>
        <strain evidence="2">Kwan_BN1</strain>
    </source>
</reference>
<dbReference type="InterPro" id="IPR000008">
    <property type="entry name" value="C2_dom"/>
</dbReference>
<dbReference type="InterPro" id="IPR035892">
    <property type="entry name" value="C2_domain_sf"/>
</dbReference>
<organism evidence="2 3">
    <name type="scientific">Bugula neritina</name>
    <name type="common">Brown bryozoan</name>
    <name type="synonym">Sertularia neritina</name>
    <dbReference type="NCBI Taxonomy" id="10212"/>
    <lineage>
        <taxon>Eukaryota</taxon>
        <taxon>Metazoa</taxon>
        <taxon>Spiralia</taxon>
        <taxon>Lophotrochozoa</taxon>
        <taxon>Bryozoa</taxon>
        <taxon>Gymnolaemata</taxon>
        <taxon>Cheilostomatida</taxon>
        <taxon>Flustrina</taxon>
        <taxon>Buguloidea</taxon>
        <taxon>Bugulidae</taxon>
        <taxon>Bugula</taxon>
    </lineage>
</organism>
<dbReference type="GO" id="GO:0030276">
    <property type="term" value="F:clathrin binding"/>
    <property type="evidence" value="ECO:0007669"/>
    <property type="project" value="TreeGrafter"/>
</dbReference>
<evidence type="ECO:0000313" key="2">
    <source>
        <dbReference type="EMBL" id="KAF6021232.1"/>
    </source>
</evidence>
<proteinExistence type="predicted"/>
<protein>
    <submittedName>
        <fullName evidence="2">Sytalpha</fullName>
    </submittedName>
</protein>
<dbReference type="GO" id="GO:0005509">
    <property type="term" value="F:calcium ion binding"/>
    <property type="evidence" value="ECO:0007669"/>
    <property type="project" value="TreeGrafter"/>
</dbReference>
<dbReference type="Pfam" id="PF00168">
    <property type="entry name" value="C2"/>
    <property type="match status" value="1"/>
</dbReference>
<dbReference type="GO" id="GO:0017156">
    <property type="term" value="P:calcium-ion regulated exocytosis"/>
    <property type="evidence" value="ECO:0007669"/>
    <property type="project" value="TreeGrafter"/>
</dbReference>
<keyword evidence="3" id="KW-1185">Reference proteome</keyword>
<sequence>MLCSIVPNASDPKTQHCKMGAEESRQIKPILKTQKSDLGLMSGSRRFSAPVVYGKGNAEMSHNKLAGTRSAPFSTPLNPANEESFTLPITSSDESHSASAIARLARRRTSMQDSIDMTGLDPALYKIPERAPPIKEEASVDINEPIGILYLTVLLSKDTNLLKVTIHKADLTGFPNSHLQLKSPYFTLLVSGSESPVRQTRHADEEQHPVETSLCHLYDYDQFVKTEKVGVVQLRLNSLPHDESLYVEKHIDRCLPESHDHEENYVGELLFSVKSTKAKDNLTLTFFFAKAKDLHIEDEIAVLGLTVRVTVLEDGKKLKKKRTIDNIKVTTNPLFNQEIVLVLPQHVNLADMSIIVDLCKVKISSYEVVGRVYISADSDKRGAEHWRELQHSLNTNNKSLEWWHQLKKVAKGS</sequence>
<accession>A0A7J7J521</accession>